<evidence type="ECO:0000313" key="2">
    <source>
        <dbReference type="Proteomes" id="UP000014803"/>
    </source>
</evidence>
<dbReference type="STRING" id="1254432.SCE1572_36165"/>
<dbReference type="KEGG" id="scu:SCE1572_36165"/>
<protein>
    <submittedName>
        <fullName evidence="1">Uncharacterized protein</fullName>
    </submittedName>
</protein>
<gene>
    <name evidence="1" type="ORF">SCE1572_36165</name>
</gene>
<reference evidence="1 2" key="1">
    <citation type="journal article" date="2013" name="Sci. Rep.">
        <title>Extraordinary expansion of a Sorangium cellulosum genome from an alkaline milieu.</title>
        <authorList>
            <person name="Han K."/>
            <person name="Li Z.F."/>
            <person name="Peng R."/>
            <person name="Zhu L.P."/>
            <person name="Zhou T."/>
            <person name="Wang L.G."/>
            <person name="Li S.G."/>
            <person name="Zhang X.B."/>
            <person name="Hu W."/>
            <person name="Wu Z.H."/>
            <person name="Qin N."/>
            <person name="Li Y.Z."/>
        </authorList>
    </citation>
    <scope>NUCLEOTIDE SEQUENCE [LARGE SCALE GENOMIC DNA]</scope>
    <source>
        <strain evidence="1 2">So0157-2</strain>
    </source>
</reference>
<dbReference type="RefSeq" id="WP_020739120.1">
    <property type="nucleotide sequence ID" value="NC_021658.1"/>
</dbReference>
<dbReference type="Proteomes" id="UP000014803">
    <property type="component" value="Chromosome"/>
</dbReference>
<organism evidence="1 2">
    <name type="scientific">Sorangium cellulosum So0157-2</name>
    <dbReference type="NCBI Taxonomy" id="1254432"/>
    <lineage>
        <taxon>Bacteria</taxon>
        <taxon>Pseudomonadati</taxon>
        <taxon>Myxococcota</taxon>
        <taxon>Polyangia</taxon>
        <taxon>Polyangiales</taxon>
        <taxon>Polyangiaceae</taxon>
        <taxon>Sorangium</taxon>
    </lineage>
</organism>
<evidence type="ECO:0000313" key="1">
    <source>
        <dbReference type="EMBL" id="AGP39446.1"/>
    </source>
</evidence>
<accession>S4Y4V0</accession>
<dbReference type="EMBL" id="CP003969">
    <property type="protein sequence ID" value="AGP39446.1"/>
    <property type="molecule type" value="Genomic_DNA"/>
</dbReference>
<name>S4Y4V0_SORCE</name>
<dbReference type="AlphaFoldDB" id="S4Y4V0"/>
<proteinExistence type="predicted"/>
<sequence length="64" mass="6900">MVPVGAHVASELRNSRAPVAISGFLVAAQAATYRIKLQGKTRNGDPGQLGIYDAFVLRVLHLKR</sequence>
<dbReference type="HOGENOM" id="CLU_2865467_0_0_7"/>
<dbReference type="PATRIC" id="fig|1254432.3.peg.8197"/>